<dbReference type="Proteomes" id="UP000799428">
    <property type="component" value="Unassembled WGS sequence"/>
</dbReference>
<dbReference type="OrthoDB" id="6359816at2759"/>
<dbReference type="InterPro" id="IPR011333">
    <property type="entry name" value="SKP1/BTB/POZ_sf"/>
</dbReference>
<dbReference type="InterPro" id="IPR000210">
    <property type="entry name" value="BTB/POZ_dom"/>
</dbReference>
<reference evidence="2" key="1">
    <citation type="journal article" date="2020" name="Stud. Mycol.">
        <title>101 Dothideomycetes genomes: a test case for predicting lifestyles and emergence of pathogens.</title>
        <authorList>
            <person name="Haridas S."/>
            <person name="Albert R."/>
            <person name="Binder M."/>
            <person name="Bloem J."/>
            <person name="Labutti K."/>
            <person name="Salamov A."/>
            <person name="Andreopoulos B."/>
            <person name="Baker S."/>
            <person name="Barry K."/>
            <person name="Bills G."/>
            <person name="Bluhm B."/>
            <person name="Cannon C."/>
            <person name="Castanera R."/>
            <person name="Culley D."/>
            <person name="Daum C."/>
            <person name="Ezra D."/>
            <person name="Gonzalez J."/>
            <person name="Henrissat B."/>
            <person name="Kuo A."/>
            <person name="Liang C."/>
            <person name="Lipzen A."/>
            <person name="Lutzoni F."/>
            <person name="Magnuson J."/>
            <person name="Mondo S."/>
            <person name="Nolan M."/>
            <person name="Ohm R."/>
            <person name="Pangilinan J."/>
            <person name="Park H.-J."/>
            <person name="Ramirez L."/>
            <person name="Alfaro M."/>
            <person name="Sun H."/>
            <person name="Tritt A."/>
            <person name="Yoshinaga Y."/>
            <person name="Zwiers L.-H."/>
            <person name="Turgeon B."/>
            <person name="Goodwin S."/>
            <person name="Spatafora J."/>
            <person name="Crous P."/>
            <person name="Grigoriev I."/>
        </authorList>
    </citation>
    <scope>NUCLEOTIDE SEQUENCE</scope>
    <source>
        <strain evidence="2">CBS 279.74</strain>
    </source>
</reference>
<dbReference type="EMBL" id="MU005785">
    <property type="protein sequence ID" value="KAF2703730.1"/>
    <property type="molecule type" value="Genomic_DNA"/>
</dbReference>
<evidence type="ECO:0000259" key="1">
    <source>
        <dbReference type="PROSITE" id="PS50097"/>
    </source>
</evidence>
<organism evidence="2 3">
    <name type="scientific">Pleomassaria siparia CBS 279.74</name>
    <dbReference type="NCBI Taxonomy" id="1314801"/>
    <lineage>
        <taxon>Eukaryota</taxon>
        <taxon>Fungi</taxon>
        <taxon>Dikarya</taxon>
        <taxon>Ascomycota</taxon>
        <taxon>Pezizomycotina</taxon>
        <taxon>Dothideomycetes</taxon>
        <taxon>Pleosporomycetidae</taxon>
        <taxon>Pleosporales</taxon>
        <taxon>Pleomassariaceae</taxon>
        <taxon>Pleomassaria</taxon>
    </lineage>
</organism>
<keyword evidence="3" id="KW-1185">Reference proteome</keyword>
<evidence type="ECO:0000313" key="2">
    <source>
        <dbReference type="EMBL" id="KAF2703730.1"/>
    </source>
</evidence>
<dbReference type="AlphaFoldDB" id="A0A6G1JTA3"/>
<dbReference type="PANTHER" id="PTHR47843">
    <property type="entry name" value="BTB DOMAIN-CONTAINING PROTEIN-RELATED"/>
    <property type="match status" value="1"/>
</dbReference>
<dbReference type="Gene3D" id="3.30.710.10">
    <property type="entry name" value="Potassium Channel Kv1.1, Chain A"/>
    <property type="match status" value="2"/>
</dbReference>
<sequence length="470" mass="52928">MAETSRDQMMTSVKELFKSGDYSDLVLTCGNDTYKVHKNIVCTRAKFFAKAIKFPGKESEEGKIDLPEDEPEIVKLLVQYLYEAEPKAKKSAKSLTPQEEEVQRLKSQGYSMIFPHTCKLEFGNCQADQLLTHAKMYEIADKYDVIGLKDLSGEKFRRACQSFWNDAHFPVAANHAFSTTPDHDKGLRDIVCNIISDQMELLDKPEIEALMTEFNGLAFGVLKQKARVYGCLLGLPDHSDFTITCGNDTYKVHKAVVCKRSKFITGAERFAAGTGAENGVLDLPEDDPATIKLLIGYLYFGAYEPDLLAKIAVRENQQNDFSMFAFPHSCNGPVCSSPMICPHHQCERYCGCKNFTCRKCCSSSTGLITHVNMYTIADKYFVSGLGKLSRQRFAAACAYFWDAPEFKDAVRHVYETEPDDDMDLRDIIASTISDHIVLLKKPEIEALMVEFGLLSFKVLQCKAKEHNWIT</sequence>
<dbReference type="CDD" id="cd18186">
    <property type="entry name" value="BTB_POZ_ZBTB_KLHL-like"/>
    <property type="match status" value="2"/>
</dbReference>
<dbReference type="Pfam" id="PF00651">
    <property type="entry name" value="BTB"/>
    <property type="match status" value="1"/>
</dbReference>
<gene>
    <name evidence="2" type="ORF">K504DRAFT_473736</name>
</gene>
<accession>A0A6G1JTA3</accession>
<evidence type="ECO:0000313" key="3">
    <source>
        <dbReference type="Proteomes" id="UP000799428"/>
    </source>
</evidence>
<dbReference type="SUPFAM" id="SSF54695">
    <property type="entry name" value="POZ domain"/>
    <property type="match status" value="2"/>
</dbReference>
<name>A0A6G1JTA3_9PLEO</name>
<feature type="domain" description="BTB" evidence="1">
    <location>
        <begin position="239"/>
        <end position="307"/>
    </location>
</feature>
<proteinExistence type="predicted"/>
<feature type="domain" description="BTB" evidence="1">
    <location>
        <begin position="23"/>
        <end position="90"/>
    </location>
</feature>
<dbReference type="PANTHER" id="PTHR47843:SF5">
    <property type="entry name" value="BTB_POZ DOMAIN PROTEIN"/>
    <property type="match status" value="1"/>
</dbReference>
<dbReference type="PROSITE" id="PS50097">
    <property type="entry name" value="BTB"/>
    <property type="match status" value="2"/>
</dbReference>
<protein>
    <recommendedName>
        <fullName evidence="1">BTB domain-containing protein</fullName>
    </recommendedName>
</protein>